<dbReference type="InterPro" id="IPR035919">
    <property type="entry name" value="EAL_sf"/>
</dbReference>
<accession>A0A371X2N0</accession>
<dbReference type="InterPro" id="IPR052155">
    <property type="entry name" value="Biofilm_reg_signaling"/>
</dbReference>
<evidence type="ECO:0000256" key="1">
    <source>
        <dbReference type="PROSITE-ProRule" id="PRU00244"/>
    </source>
</evidence>
<dbReference type="InterPro" id="IPR043128">
    <property type="entry name" value="Rev_trsase/Diguanyl_cyclase"/>
</dbReference>
<evidence type="ECO:0000259" key="5">
    <source>
        <dbReference type="PROSITE" id="PS50924"/>
    </source>
</evidence>
<dbReference type="EMBL" id="QURL01000004">
    <property type="protein sequence ID" value="RFC63469.1"/>
    <property type="molecule type" value="Genomic_DNA"/>
</dbReference>
<proteinExistence type="predicted"/>
<reference evidence="6 7" key="1">
    <citation type="submission" date="2018-08" db="EMBL/GenBank/DDBJ databases">
        <title>Fulvimarina sp. 85, whole genome shotgun sequence.</title>
        <authorList>
            <person name="Tuo L."/>
        </authorList>
    </citation>
    <scope>NUCLEOTIDE SEQUENCE [LARGE SCALE GENOMIC DNA]</scope>
    <source>
        <strain evidence="6 7">85</strain>
    </source>
</reference>
<feature type="domain" description="EAL" evidence="3">
    <location>
        <begin position="525"/>
        <end position="775"/>
    </location>
</feature>
<dbReference type="InterPro" id="IPR001633">
    <property type="entry name" value="EAL_dom"/>
</dbReference>
<keyword evidence="2" id="KW-0175">Coiled coil</keyword>
<gene>
    <name evidence="6" type="ORF">DYI37_10595</name>
</gene>
<protein>
    <submittedName>
        <fullName evidence="6">EAL domain-containing protein</fullName>
    </submittedName>
</protein>
<feature type="domain" description="GGDEF" evidence="4">
    <location>
        <begin position="386"/>
        <end position="516"/>
    </location>
</feature>
<organism evidence="6 7">
    <name type="scientific">Fulvimarina endophytica</name>
    <dbReference type="NCBI Taxonomy" id="2293836"/>
    <lineage>
        <taxon>Bacteria</taxon>
        <taxon>Pseudomonadati</taxon>
        <taxon>Pseudomonadota</taxon>
        <taxon>Alphaproteobacteria</taxon>
        <taxon>Hyphomicrobiales</taxon>
        <taxon>Aurantimonadaceae</taxon>
        <taxon>Fulvimarina</taxon>
    </lineage>
</organism>
<evidence type="ECO:0000313" key="7">
    <source>
        <dbReference type="Proteomes" id="UP000264310"/>
    </source>
</evidence>
<dbReference type="PANTHER" id="PTHR44757">
    <property type="entry name" value="DIGUANYLATE CYCLASE DGCP"/>
    <property type="match status" value="1"/>
</dbReference>
<dbReference type="SUPFAM" id="SSF141868">
    <property type="entry name" value="EAL domain-like"/>
    <property type="match status" value="1"/>
</dbReference>
<dbReference type="NCBIfam" id="TIGR00254">
    <property type="entry name" value="GGDEF"/>
    <property type="match status" value="1"/>
</dbReference>
<feature type="transmembrane region" description="Helical" evidence="1">
    <location>
        <begin position="145"/>
        <end position="163"/>
    </location>
</feature>
<dbReference type="Pfam" id="PF12860">
    <property type="entry name" value="PAS_7"/>
    <property type="match status" value="1"/>
</dbReference>
<feature type="transmembrane region" description="Helical" evidence="1">
    <location>
        <begin position="16"/>
        <end position="35"/>
    </location>
</feature>
<dbReference type="Gene3D" id="3.30.450.20">
    <property type="entry name" value="PAS domain"/>
    <property type="match status" value="1"/>
</dbReference>
<name>A0A371X2N0_9HYPH</name>
<dbReference type="Proteomes" id="UP000264310">
    <property type="component" value="Unassembled WGS sequence"/>
</dbReference>
<keyword evidence="1" id="KW-0812">Transmembrane</keyword>
<dbReference type="InterPro" id="IPR005330">
    <property type="entry name" value="MHYT_dom"/>
</dbReference>
<keyword evidence="1" id="KW-1133">Transmembrane helix</keyword>
<dbReference type="GO" id="GO:0016020">
    <property type="term" value="C:membrane"/>
    <property type="evidence" value="ECO:0007669"/>
    <property type="project" value="UniProtKB-UniRule"/>
</dbReference>
<comment type="caution">
    <text evidence="6">The sequence shown here is derived from an EMBL/GenBank/DDBJ whole genome shotgun (WGS) entry which is preliminary data.</text>
</comment>
<keyword evidence="7" id="KW-1185">Reference proteome</keyword>
<feature type="domain" description="MHYT" evidence="5">
    <location>
        <begin position="12"/>
        <end position="199"/>
    </location>
</feature>
<evidence type="ECO:0000259" key="3">
    <source>
        <dbReference type="PROSITE" id="PS50883"/>
    </source>
</evidence>
<dbReference type="InterPro" id="IPR029787">
    <property type="entry name" value="Nucleotide_cyclase"/>
</dbReference>
<dbReference type="PROSITE" id="PS50924">
    <property type="entry name" value="MHYT"/>
    <property type="match status" value="1"/>
</dbReference>
<dbReference type="CDD" id="cd01949">
    <property type="entry name" value="GGDEF"/>
    <property type="match status" value="1"/>
</dbReference>
<dbReference type="InterPro" id="IPR000160">
    <property type="entry name" value="GGDEF_dom"/>
</dbReference>
<dbReference type="Gene3D" id="3.30.70.270">
    <property type="match status" value="1"/>
</dbReference>
<dbReference type="Pfam" id="PF03707">
    <property type="entry name" value="MHYT"/>
    <property type="match status" value="2"/>
</dbReference>
<keyword evidence="1" id="KW-0472">Membrane</keyword>
<dbReference type="SMART" id="SM00267">
    <property type="entry name" value="GGDEF"/>
    <property type="match status" value="1"/>
</dbReference>
<evidence type="ECO:0000259" key="4">
    <source>
        <dbReference type="PROSITE" id="PS50887"/>
    </source>
</evidence>
<evidence type="ECO:0000256" key="2">
    <source>
        <dbReference type="SAM" id="Coils"/>
    </source>
</evidence>
<dbReference type="PANTHER" id="PTHR44757:SF2">
    <property type="entry name" value="BIOFILM ARCHITECTURE MAINTENANCE PROTEIN MBAA"/>
    <property type="match status" value="1"/>
</dbReference>
<feature type="transmembrane region" description="Helical" evidence="1">
    <location>
        <begin position="83"/>
        <end position="105"/>
    </location>
</feature>
<dbReference type="RefSeq" id="WP_116683200.1">
    <property type="nucleotide sequence ID" value="NZ_QURL01000004.1"/>
</dbReference>
<dbReference type="AlphaFoldDB" id="A0A371X2N0"/>
<feature type="transmembrane region" description="Helical" evidence="1">
    <location>
        <begin position="47"/>
        <end position="71"/>
    </location>
</feature>
<dbReference type="PROSITE" id="PS50887">
    <property type="entry name" value="GGDEF"/>
    <property type="match status" value="1"/>
</dbReference>
<dbReference type="PROSITE" id="PS50883">
    <property type="entry name" value="EAL"/>
    <property type="match status" value="1"/>
</dbReference>
<feature type="transmembrane region" description="Helical" evidence="1">
    <location>
        <begin position="112"/>
        <end position="133"/>
    </location>
</feature>
<dbReference type="SMART" id="SM00052">
    <property type="entry name" value="EAL"/>
    <property type="match status" value="1"/>
</dbReference>
<dbReference type="Pfam" id="PF00990">
    <property type="entry name" value="GGDEF"/>
    <property type="match status" value="1"/>
</dbReference>
<feature type="coiled-coil region" evidence="2">
    <location>
        <begin position="511"/>
        <end position="538"/>
    </location>
</feature>
<dbReference type="SUPFAM" id="SSF55073">
    <property type="entry name" value="Nucleotide cyclase"/>
    <property type="match status" value="1"/>
</dbReference>
<feature type="transmembrane region" description="Helical" evidence="1">
    <location>
        <begin position="216"/>
        <end position="237"/>
    </location>
</feature>
<sequence length="783" mass="83515">MMTVLGCITGQHDLRLVAVAAVICTFGSWTMVRLFGRAAAADRRERAAWLVLSAFVSGALIWCTHFVAMIGYEPGLPVGFDPVLTIVSLLVAMFGSGIGFAIAAIKARAAPMVGGAVIGLSITVMHYIGMFAYRVQGTVTWDGSYLLASILIATVFAAAASHVALGGRPVGSRSYLATTLFVIAITGLHFTGMTAFQVSPMAIDGPFADPDALTALAFSVAIVGLFIVGSGFATSFIDDQARATAADALANMSNGLAMVSADGTVTLVNQRVHKLFDLGEGEIAAGMSLTRYLEVIGRRAGWSRERIDRLRHEHETWIAFGSKAETELDVGGGTVLSLLCQPMARGGAILTYEDVTQARLAFRDALTGLGNRRMFVRSIEDALARGQAVMLMIDLDRFKSVNDSLGHGAGDTLLKEVSARIRSLLQSGEEAFRFGGDEFAVLLPEPGERAGALAADIVAAVSRRFQIEANLVDIACSIGIAEAAPQDDAPRLEGKADLALYAAKNGGRNRFETYRESMQEAKAEKQLLEHELAQAVACGQFELHYQPILNLPGRTLGGFEALLRWRHPQHGLMSPDDFAFAAESCGLWPAIGGFAIDAVCRQAAAWPDEIALWIDVSPAHLRSGTLTAHLTRAIARYRIRPSRIGIEIAQSALIEADPEMTETLASLRAFGIRVMLDGFGVGAFSPAYLRRLGLDGVKIDPGFFACGQGDGDADPIVRAFLAMNRELGIATAAGGVLEESQLQTLIEAGCVRAQGDRFCAPLEAGEADAYLEAALRRKEFQAA</sequence>
<dbReference type="Pfam" id="PF00563">
    <property type="entry name" value="EAL"/>
    <property type="match status" value="1"/>
</dbReference>
<dbReference type="Gene3D" id="3.20.20.450">
    <property type="entry name" value="EAL domain"/>
    <property type="match status" value="1"/>
</dbReference>
<evidence type="ECO:0000313" key="6">
    <source>
        <dbReference type="EMBL" id="RFC63469.1"/>
    </source>
</evidence>
<feature type="transmembrane region" description="Helical" evidence="1">
    <location>
        <begin position="175"/>
        <end position="196"/>
    </location>
</feature>
<dbReference type="OrthoDB" id="9814202at2"/>
<dbReference type="CDD" id="cd01948">
    <property type="entry name" value="EAL"/>
    <property type="match status" value="1"/>
</dbReference>